<dbReference type="PANTHER" id="PTHR30146">
    <property type="entry name" value="LACI-RELATED TRANSCRIPTIONAL REPRESSOR"/>
    <property type="match status" value="1"/>
</dbReference>
<feature type="domain" description="HTH lacI-type" evidence="4">
    <location>
        <begin position="11"/>
        <end position="65"/>
    </location>
</feature>
<dbReference type="InterPro" id="IPR028082">
    <property type="entry name" value="Peripla_BP_I"/>
</dbReference>
<dbReference type="PANTHER" id="PTHR30146:SF109">
    <property type="entry name" value="HTH-TYPE TRANSCRIPTIONAL REGULATOR GALS"/>
    <property type="match status" value="1"/>
</dbReference>
<dbReference type="AlphaFoldDB" id="A0A8H9MF63"/>
<keyword evidence="3" id="KW-0804">Transcription</keyword>
<dbReference type="SMART" id="SM00354">
    <property type="entry name" value="HTH_LACI"/>
    <property type="match status" value="1"/>
</dbReference>
<gene>
    <name evidence="5" type="primary">lacI</name>
    <name evidence="5" type="ORF">GCM10017566_67270</name>
</gene>
<evidence type="ECO:0000259" key="4">
    <source>
        <dbReference type="PROSITE" id="PS50932"/>
    </source>
</evidence>
<dbReference type="Pfam" id="PF13377">
    <property type="entry name" value="Peripla_BP_3"/>
    <property type="match status" value="1"/>
</dbReference>
<dbReference type="Proteomes" id="UP000658656">
    <property type="component" value="Unassembled WGS sequence"/>
</dbReference>
<evidence type="ECO:0000256" key="2">
    <source>
        <dbReference type="ARBA" id="ARBA00023125"/>
    </source>
</evidence>
<evidence type="ECO:0000256" key="3">
    <source>
        <dbReference type="ARBA" id="ARBA00023163"/>
    </source>
</evidence>
<reference evidence="5" key="1">
    <citation type="journal article" date="2014" name="Int. J. Syst. Evol. Microbiol.">
        <title>Complete genome sequence of Corynebacterium casei LMG S-19264T (=DSM 44701T), isolated from a smear-ripened cheese.</title>
        <authorList>
            <consortium name="US DOE Joint Genome Institute (JGI-PGF)"/>
            <person name="Walter F."/>
            <person name="Albersmeier A."/>
            <person name="Kalinowski J."/>
            <person name="Ruckert C."/>
        </authorList>
    </citation>
    <scope>NUCLEOTIDE SEQUENCE</scope>
    <source>
        <strain evidence="5">CGMCC 4.7679</strain>
    </source>
</reference>
<dbReference type="InterPro" id="IPR000843">
    <property type="entry name" value="HTH_LacI"/>
</dbReference>
<keyword evidence="2" id="KW-0238">DNA-binding</keyword>
<dbReference type="InterPro" id="IPR046335">
    <property type="entry name" value="LacI/GalR-like_sensor"/>
</dbReference>
<keyword evidence="1" id="KW-0805">Transcription regulation</keyword>
<evidence type="ECO:0000256" key="1">
    <source>
        <dbReference type="ARBA" id="ARBA00023015"/>
    </source>
</evidence>
<dbReference type="SUPFAM" id="SSF47413">
    <property type="entry name" value="lambda repressor-like DNA-binding domains"/>
    <property type="match status" value="1"/>
</dbReference>
<evidence type="ECO:0000313" key="5">
    <source>
        <dbReference type="EMBL" id="GHF83754.1"/>
    </source>
</evidence>
<dbReference type="GO" id="GO:0000976">
    <property type="term" value="F:transcription cis-regulatory region binding"/>
    <property type="evidence" value="ECO:0007669"/>
    <property type="project" value="TreeGrafter"/>
</dbReference>
<evidence type="ECO:0000313" key="6">
    <source>
        <dbReference type="Proteomes" id="UP000658656"/>
    </source>
</evidence>
<sequence length="349" mass="37206">MRERNGRLNRVTIRDVAELARVSPASVSNYFHKPRKLSDATRQRIQQAVDALGFMPNDAARTLRTGVSPVIGYIAFELAGATTPEIAAAIEQRVSAEGMYMLMANDTGSEQRERSYLQLFAKQLVSGVIIAPVGNVEAELARMRSFGIASVLSARRAESPEQASVSIDHVAGGKLAATHLIEQGRKRIGFVSSSLELKQVADRLNGALSAVRSAPGVTLEIIPVPERSVEAGMACADAIARRPAAERPDALFCANDLLAIGVVQAFVSSEVVSVPADIAVVGYDDIEFARSTIVPLTTIRTPHAELGTAVADLLFAEIDALGSADGVDLPRPQLEFSPELVVRASTVQP</sequence>
<comment type="caution">
    <text evidence="5">The sequence shown here is derived from an EMBL/GenBank/DDBJ whole genome shotgun (WGS) entry which is preliminary data.</text>
</comment>
<dbReference type="GO" id="GO:0003700">
    <property type="term" value="F:DNA-binding transcription factor activity"/>
    <property type="evidence" value="ECO:0007669"/>
    <property type="project" value="TreeGrafter"/>
</dbReference>
<dbReference type="RefSeq" id="WP_221216830.1">
    <property type="nucleotide sequence ID" value="NZ_BNAV01000016.1"/>
</dbReference>
<name>A0A8H9MF63_9PSEU</name>
<accession>A0A8H9MF63</accession>
<keyword evidence="6" id="KW-1185">Reference proteome</keyword>
<dbReference type="PROSITE" id="PS50932">
    <property type="entry name" value="HTH_LACI_2"/>
    <property type="match status" value="1"/>
</dbReference>
<protein>
    <submittedName>
        <fullName evidence="5">LacI family transcriptional regulator</fullName>
    </submittedName>
</protein>
<dbReference type="InterPro" id="IPR010982">
    <property type="entry name" value="Lambda_DNA-bd_dom_sf"/>
</dbReference>
<dbReference type="SUPFAM" id="SSF53822">
    <property type="entry name" value="Periplasmic binding protein-like I"/>
    <property type="match status" value="1"/>
</dbReference>
<dbReference type="Gene3D" id="1.10.260.40">
    <property type="entry name" value="lambda repressor-like DNA-binding domains"/>
    <property type="match status" value="1"/>
</dbReference>
<dbReference type="Gene3D" id="3.40.50.2300">
    <property type="match status" value="2"/>
</dbReference>
<dbReference type="EMBL" id="BNAV01000016">
    <property type="protein sequence ID" value="GHF83754.1"/>
    <property type="molecule type" value="Genomic_DNA"/>
</dbReference>
<dbReference type="Pfam" id="PF00356">
    <property type="entry name" value="LacI"/>
    <property type="match status" value="1"/>
</dbReference>
<proteinExistence type="predicted"/>
<dbReference type="CDD" id="cd01392">
    <property type="entry name" value="HTH_LacI"/>
    <property type="match status" value="1"/>
</dbReference>
<organism evidence="5 6">
    <name type="scientific">Amycolatopsis bartoniae</name>
    <dbReference type="NCBI Taxonomy" id="941986"/>
    <lineage>
        <taxon>Bacteria</taxon>
        <taxon>Bacillati</taxon>
        <taxon>Actinomycetota</taxon>
        <taxon>Actinomycetes</taxon>
        <taxon>Pseudonocardiales</taxon>
        <taxon>Pseudonocardiaceae</taxon>
        <taxon>Amycolatopsis</taxon>
    </lineage>
</organism>
<reference evidence="5" key="2">
    <citation type="submission" date="2020-09" db="EMBL/GenBank/DDBJ databases">
        <authorList>
            <person name="Sun Q."/>
            <person name="Zhou Y."/>
        </authorList>
    </citation>
    <scope>NUCLEOTIDE SEQUENCE</scope>
    <source>
        <strain evidence="5">CGMCC 4.7679</strain>
    </source>
</reference>